<organism evidence="7 8">
    <name type="scientific">Kitasatospora cheerisanensis KCTC 2395</name>
    <dbReference type="NCBI Taxonomy" id="1348663"/>
    <lineage>
        <taxon>Bacteria</taxon>
        <taxon>Bacillati</taxon>
        <taxon>Actinomycetota</taxon>
        <taxon>Actinomycetes</taxon>
        <taxon>Kitasatosporales</taxon>
        <taxon>Streptomycetaceae</taxon>
        <taxon>Kitasatospora</taxon>
    </lineage>
</organism>
<dbReference type="InterPro" id="IPR016039">
    <property type="entry name" value="Thiolase-like"/>
</dbReference>
<dbReference type="Gene3D" id="3.40.47.10">
    <property type="match status" value="2"/>
</dbReference>
<dbReference type="Pfam" id="PF02801">
    <property type="entry name" value="Ketoacyl-synt_C"/>
    <property type="match status" value="1"/>
</dbReference>
<dbReference type="GO" id="GO:0004315">
    <property type="term" value="F:3-oxoacyl-[acyl-carrier-protein] synthase activity"/>
    <property type="evidence" value="ECO:0007669"/>
    <property type="project" value="InterPro"/>
</dbReference>
<evidence type="ECO:0000256" key="4">
    <source>
        <dbReference type="RuleBase" id="RU003694"/>
    </source>
</evidence>
<dbReference type="OrthoDB" id="9808669at2"/>
<dbReference type="PANTHER" id="PTHR11712:SF336">
    <property type="entry name" value="3-OXOACYL-[ACYL-CARRIER-PROTEIN] SYNTHASE, MITOCHONDRIAL"/>
    <property type="match status" value="1"/>
</dbReference>
<dbReference type="InterPro" id="IPR014031">
    <property type="entry name" value="Ketoacyl_synth_C"/>
</dbReference>
<keyword evidence="2 4" id="KW-0808">Transferase</keyword>
<dbReference type="SUPFAM" id="SSF53901">
    <property type="entry name" value="Thiolase-like"/>
    <property type="match status" value="2"/>
</dbReference>
<proteinExistence type="inferred from homology"/>
<keyword evidence="8" id="KW-1185">Reference proteome</keyword>
<dbReference type="InterPro" id="IPR014030">
    <property type="entry name" value="Ketoacyl_synth_N"/>
</dbReference>
<evidence type="ECO:0000256" key="3">
    <source>
        <dbReference type="ARBA" id="ARBA00023315"/>
    </source>
</evidence>
<evidence type="ECO:0000313" key="7">
    <source>
        <dbReference type="EMBL" id="KDN81447.1"/>
    </source>
</evidence>
<feature type="region of interest" description="Disordered" evidence="5">
    <location>
        <begin position="1"/>
        <end position="28"/>
    </location>
</feature>
<dbReference type="HOGENOM" id="CLU_000022_69_2_11"/>
<dbReference type="GO" id="GO:0006633">
    <property type="term" value="P:fatty acid biosynthetic process"/>
    <property type="evidence" value="ECO:0007669"/>
    <property type="project" value="InterPro"/>
</dbReference>
<dbReference type="CDD" id="cd00834">
    <property type="entry name" value="KAS_I_II"/>
    <property type="match status" value="1"/>
</dbReference>
<dbReference type="Pfam" id="PF00109">
    <property type="entry name" value="ketoacyl-synt"/>
    <property type="match status" value="1"/>
</dbReference>
<dbReference type="SMART" id="SM00825">
    <property type="entry name" value="PKS_KS"/>
    <property type="match status" value="1"/>
</dbReference>
<dbReference type="Proteomes" id="UP000027178">
    <property type="component" value="Unassembled WGS sequence"/>
</dbReference>
<comment type="caution">
    <text evidence="7">The sequence shown here is derived from an EMBL/GenBank/DDBJ whole genome shotgun (WGS) entry which is preliminary data.</text>
</comment>
<protein>
    <submittedName>
        <fullName evidence="7">Beta-ketoacyl synthase</fullName>
    </submittedName>
</protein>
<dbReference type="InterPro" id="IPR018201">
    <property type="entry name" value="Ketoacyl_synth_AS"/>
</dbReference>
<dbReference type="PROSITE" id="PS00606">
    <property type="entry name" value="KS3_1"/>
    <property type="match status" value="1"/>
</dbReference>
<dbReference type="RefSeq" id="WP_084224027.1">
    <property type="nucleotide sequence ID" value="NZ_KK853997.1"/>
</dbReference>
<evidence type="ECO:0000256" key="1">
    <source>
        <dbReference type="ARBA" id="ARBA00008467"/>
    </source>
</evidence>
<name>A0A066YJU5_9ACTN</name>
<dbReference type="AlphaFoldDB" id="A0A066YJU5"/>
<evidence type="ECO:0000259" key="6">
    <source>
        <dbReference type="PROSITE" id="PS52004"/>
    </source>
</evidence>
<dbReference type="InterPro" id="IPR000794">
    <property type="entry name" value="Beta-ketoacyl_synthase"/>
</dbReference>
<dbReference type="PROSITE" id="PS52004">
    <property type="entry name" value="KS3_2"/>
    <property type="match status" value="1"/>
</dbReference>
<accession>A0A066YJU5</accession>
<dbReference type="InterPro" id="IPR020841">
    <property type="entry name" value="PKS_Beta-ketoAc_synthase_dom"/>
</dbReference>
<comment type="similarity">
    <text evidence="1 4">Belongs to the thiolase-like superfamily. Beta-ketoacyl-ACP synthases family.</text>
</comment>
<evidence type="ECO:0000256" key="5">
    <source>
        <dbReference type="SAM" id="MobiDB-lite"/>
    </source>
</evidence>
<evidence type="ECO:0000256" key="2">
    <source>
        <dbReference type="ARBA" id="ARBA00022679"/>
    </source>
</evidence>
<dbReference type="eggNOG" id="COG0304">
    <property type="taxonomic scope" value="Bacteria"/>
</dbReference>
<reference evidence="7 8" key="1">
    <citation type="submission" date="2014-05" db="EMBL/GenBank/DDBJ databases">
        <title>Draft Genome Sequence of Kitasatospora cheerisanensis KCTC 2395.</title>
        <authorList>
            <person name="Nam D.H."/>
        </authorList>
    </citation>
    <scope>NUCLEOTIDE SEQUENCE [LARGE SCALE GENOMIC DNA]</scope>
    <source>
        <strain evidence="7 8">KCTC 2395</strain>
    </source>
</reference>
<feature type="domain" description="Ketosynthase family 3 (KS3)" evidence="6">
    <location>
        <begin position="31"/>
        <end position="438"/>
    </location>
</feature>
<evidence type="ECO:0000313" key="8">
    <source>
        <dbReference type="Proteomes" id="UP000027178"/>
    </source>
</evidence>
<sequence>MTTPAARPAAPTAHPTAPTTRPASTAAHPASVAAQITGIGWLTPLGRGVPEVFRALAAGRSGLTVPPAGHPAAGWLRAAGIAPDVPATEVLPATETRCADRFLLLALAAADDALADAKLMVRQDTDPERVAVVLATGGGGLESYEQQAAARRERGRAAVSPYLLPGMLSNMAAARIAITHGIRGYSSAVITACAAGAQAVAEGLRLIRGGEADVVVCGGAEAPLHPTIAAAFDNSRALAAGWDDPTLASRPFDVRRNGFVLGEGSAVLVLERAEHAAARGAAAYAQLSGWGAATDAHHPTMPRPDGAGAAAAMRAALRSAGLDASAVDYVNAHGTGTKLGDRAEVSALREVFGGPGPLVGSTKGATGHLLGAAGAVEAAVSALAVAEGLLPPTLNLEQPDQDCELRHIRGTALRRPVRHALSNSFAFGGHNLSLVFGPPSITAKQLGTAEHLGIAAEQDGTAAGHDGTAAKHLGVAAGHLGEDS</sequence>
<dbReference type="NCBIfam" id="NF005589">
    <property type="entry name" value="PRK07314.1"/>
    <property type="match status" value="1"/>
</dbReference>
<dbReference type="PATRIC" id="fig|1348663.4.peg.6467"/>
<dbReference type="PANTHER" id="PTHR11712">
    <property type="entry name" value="POLYKETIDE SYNTHASE-RELATED"/>
    <property type="match status" value="1"/>
</dbReference>
<keyword evidence="3" id="KW-0012">Acyltransferase</keyword>
<dbReference type="EMBL" id="JNBY01000141">
    <property type="protein sequence ID" value="KDN81447.1"/>
    <property type="molecule type" value="Genomic_DNA"/>
</dbReference>
<gene>
    <name evidence="7" type="ORF">KCH_66850</name>
</gene>